<reference evidence="1 2" key="1">
    <citation type="journal article" date="2020" name="mSystems">
        <title>Defining Genomic and Predicted Metabolic Features of the Acetobacterium Genus.</title>
        <authorList>
            <person name="Ross D.E."/>
            <person name="Marshall C.W."/>
            <person name="Gulliver D."/>
            <person name="May H.D."/>
            <person name="Norman R.S."/>
        </authorList>
    </citation>
    <scope>NUCLEOTIDE SEQUENCE [LARGE SCALE GENOMIC DNA]</scope>
    <source>
        <strain evidence="1 2">DSM 4132</strain>
    </source>
</reference>
<keyword evidence="2" id="KW-1185">Reference proteome</keyword>
<accession>A0ABR6YX68</accession>
<dbReference type="Proteomes" id="UP000622405">
    <property type="component" value="Unassembled WGS sequence"/>
</dbReference>
<keyword evidence="1" id="KW-0238">DNA-binding</keyword>
<dbReference type="RefSeq" id="WP_186894122.1">
    <property type="nucleotide sequence ID" value="NZ_WJBE01000006.1"/>
</dbReference>
<dbReference type="EMBL" id="WJBE01000006">
    <property type="protein sequence ID" value="MBC3899707.1"/>
    <property type="molecule type" value="Genomic_DNA"/>
</dbReference>
<gene>
    <name evidence="1" type="ORF">GH811_08770</name>
</gene>
<dbReference type="GO" id="GO:0003677">
    <property type="term" value="F:DNA binding"/>
    <property type="evidence" value="ECO:0007669"/>
    <property type="project" value="UniProtKB-KW"/>
</dbReference>
<sequence>MNLDNAPESVKNQYEELVRLMDKNPKSYSVPATDAAKVLGMDVECLKAAAYQGRCPFAIGGDNGELTNRFTKIPKLALWNFFNQSYTFK</sequence>
<evidence type="ECO:0000313" key="1">
    <source>
        <dbReference type="EMBL" id="MBC3899707.1"/>
    </source>
</evidence>
<organism evidence="1 2">
    <name type="scientific">Acetobacterium malicum</name>
    <dbReference type="NCBI Taxonomy" id="52692"/>
    <lineage>
        <taxon>Bacteria</taxon>
        <taxon>Bacillati</taxon>
        <taxon>Bacillota</taxon>
        <taxon>Clostridia</taxon>
        <taxon>Eubacteriales</taxon>
        <taxon>Eubacteriaceae</taxon>
        <taxon>Acetobacterium</taxon>
    </lineage>
</organism>
<comment type="caution">
    <text evidence="1">The sequence shown here is derived from an EMBL/GenBank/DDBJ whole genome shotgun (WGS) entry which is preliminary data.</text>
</comment>
<evidence type="ECO:0000313" key="2">
    <source>
        <dbReference type="Proteomes" id="UP000622405"/>
    </source>
</evidence>
<protein>
    <submittedName>
        <fullName evidence="1">DNA-binding protein</fullName>
    </submittedName>
</protein>
<name>A0ABR6YX68_9FIRM</name>
<proteinExistence type="predicted"/>